<proteinExistence type="predicted"/>
<name>A0A6C2UE29_PONDE</name>
<keyword evidence="2" id="KW-1185">Reference proteome</keyword>
<dbReference type="Proteomes" id="UP000366872">
    <property type="component" value="Unassembled WGS sequence"/>
</dbReference>
<dbReference type="RefSeq" id="WP_136083166.1">
    <property type="nucleotide sequence ID" value="NZ_CAAHFG010000005.1"/>
</dbReference>
<dbReference type="AlphaFoldDB" id="A0A6C2UE29"/>
<sequence length="64" mass="7061">MSYREQLLADAHAAIAEFPSRKSEIVDLFTLAVSEIESGESEANEYELFVGSVEAIRKESIPGE</sequence>
<dbReference type="EMBL" id="CAAHFG010000005">
    <property type="protein sequence ID" value="VGO17681.1"/>
    <property type="molecule type" value="Genomic_DNA"/>
</dbReference>
<reference evidence="1 2" key="1">
    <citation type="submission" date="2019-04" db="EMBL/GenBank/DDBJ databases">
        <authorList>
            <person name="Van Vliet M D."/>
        </authorList>
    </citation>
    <scope>NUCLEOTIDE SEQUENCE [LARGE SCALE GENOMIC DNA]</scope>
    <source>
        <strain evidence="1 2">F1</strain>
    </source>
</reference>
<accession>A0A6C2UE29</accession>
<evidence type="ECO:0000313" key="2">
    <source>
        <dbReference type="Proteomes" id="UP000366872"/>
    </source>
</evidence>
<organism evidence="1 2">
    <name type="scientific">Pontiella desulfatans</name>
    <dbReference type="NCBI Taxonomy" id="2750659"/>
    <lineage>
        <taxon>Bacteria</taxon>
        <taxon>Pseudomonadati</taxon>
        <taxon>Kiritimatiellota</taxon>
        <taxon>Kiritimatiellia</taxon>
        <taxon>Kiritimatiellales</taxon>
        <taxon>Pontiellaceae</taxon>
        <taxon>Pontiella</taxon>
    </lineage>
</organism>
<gene>
    <name evidence="1" type="ORF">PDESU_06283</name>
</gene>
<evidence type="ECO:0000313" key="1">
    <source>
        <dbReference type="EMBL" id="VGO17681.1"/>
    </source>
</evidence>
<protein>
    <submittedName>
        <fullName evidence="1">Uncharacterized protein</fullName>
    </submittedName>
</protein>